<name>A0A381ZY75_9ZZZZ</name>
<proteinExistence type="predicted"/>
<gene>
    <name evidence="2" type="ORF">METZ01_LOCUS147119</name>
</gene>
<dbReference type="AlphaFoldDB" id="A0A381ZY75"/>
<accession>A0A381ZY75</accession>
<organism evidence="2">
    <name type="scientific">marine metagenome</name>
    <dbReference type="NCBI Taxonomy" id="408172"/>
    <lineage>
        <taxon>unclassified sequences</taxon>
        <taxon>metagenomes</taxon>
        <taxon>ecological metagenomes</taxon>
    </lineage>
</organism>
<protein>
    <submittedName>
        <fullName evidence="2">Uncharacterized protein</fullName>
    </submittedName>
</protein>
<feature type="compositionally biased region" description="Basic and acidic residues" evidence="1">
    <location>
        <begin position="1"/>
        <end position="19"/>
    </location>
</feature>
<evidence type="ECO:0000313" key="2">
    <source>
        <dbReference type="EMBL" id="SVA94265.1"/>
    </source>
</evidence>
<sequence length="31" mass="3508">EPHGDRRGFDGNWCRDARSSRLPNPIGSQIL</sequence>
<feature type="region of interest" description="Disordered" evidence="1">
    <location>
        <begin position="1"/>
        <end position="31"/>
    </location>
</feature>
<dbReference type="EMBL" id="UINC01023159">
    <property type="protein sequence ID" value="SVA94265.1"/>
    <property type="molecule type" value="Genomic_DNA"/>
</dbReference>
<reference evidence="2" key="1">
    <citation type="submission" date="2018-05" db="EMBL/GenBank/DDBJ databases">
        <authorList>
            <person name="Lanie J.A."/>
            <person name="Ng W.-L."/>
            <person name="Kazmierczak K.M."/>
            <person name="Andrzejewski T.M."/>
            <person name="Davidsen T.M."/>
            <person name="Wayne K.J."/>
            <person name="Tettelin H."/>
            <person name="Glass J.I."/>
            <person name="Rusch D."/>
            <person name="Podicherti R."/>
            <person name="Tsui H.-C.T."/>
            <person name="Winkler M.E."/>
        </authorList>
    </citation>
    <scope>NUCLEOTIDE SEQUENCE</scope>
</reference>
<evidence type="ECO:0000256" key="1">
    <source>
        <dbReference type="SAM" id="MobiDB-lite"/>
    </source>
</evidence>
<feature type="non-terminal residue" evidence="2">
    <location>
        <position position="31"/>
    </location>
</feature>
<feature type="non-terminal residue" evidence="2">
    <location>
        <position position="1"/>
    </location>
</feature>